<gene>
    <name evidence="2" type="ORF">CWI75_16525</name>
</gene>
<feature type="transmembrane region" description="Helical" evidence="1">
    <location>
        <begin position="41"/>
        <end position="59"/>
    </location>
</feature>
<keyword evidence="3" id="KW-1185">Reference proteome</keyword>
<feature type="transmembrane region" description="Helical" evidence="1">
    <location>
        <begin position="6"/>
        <end position="29"/>
    </location>
</feature>
<proteinExistence type="predicted"/>
<evidence type="ECO:0000313" key="3">
    <source>
        <dbReference type="Proteomes" id="UP000234845"/>
    </source>
</evidence>
<dbReference type="RefSeq" id="WP_101522636.1">
    <property type="nucleotide sequence ID" value="NZ_PKLZ01000015.1"/>
</dbReference>
<dbReference type="Proteomes" id="UP000234845">
    <property type="component" value="Unassembled WGS sequence"/>
</dbReference>
<sequence>MAGRDLTWLSLTSLLILLTWVYGLVALAVENRWQDYGISETGVLVLLALIVWTVALNGLRQRPGFEDTQLATVAMNDEVGISRL</sequence>
<comment type="caution">
    <text evidence="2">The sequence shown here is derived from an EMBL/GenBank/DDBJ whole genome shotgun (WGS) entry which is preliminary data.</text>
</comment>
<keyword evidence="1" id="KW-1133">Transmembrane helix</keyword>
<reference evidence="3" key="1">
    <citation type="submission" date="2017-11" db="EMBL/GenBank/DDBJ databases">
        <title>The draft genome sequence of Chromatocurvus sp. F02.</title>
        <authorList>
            <person name="Du Z.-J."/>
            <person name="Chang Y.-Q."/>
        </authorList>
    </citation>
    <scope>NUCLEOTIDE SEQUENCE [LARGE SCALE GENOMIC DNA]</scope>
    <source>
        <strain evidence="3">F02</strain>
    </source>
</reference>
<evidence type="ECO:0000256" key="1">
    <source>
        <dbReference type="SAM" id="Phobius"/>
    </source>
</evidence>
<protein>
    <submittedName>
        <fullName evidence="2">Uncharacterized protein</fullName>
    </submittedName>
</protein>
<keyword evidence="1" id="KW-0472">Membrane</keyword>
<accession>A0A2N5XYL8</accession>
<name>A0A2N5XYL8_9GAMM</name>
<organism evidence="2 3">
    <name type="scientific">Kineobactrum sediminis</name>
    <dbReference type="NCBI Taxonomy" id="1905677"/>
    <lineage>
        <taxon>Bacteria</taxon>
        <taxon>Pseudomonadati</taxon>
        <taxon>Pseudomonadota</taxon>
        <taxon>Gammaproteobacteria</taxon>
        <taxon>Cellvibrionales</taxon>
        <taxon>Halieaceae</taxon>
        <taxon>Kineobactrum</taxon>
    </lineage>
</organism>
<evidence type="ECO:0000313" key="2">
    <source>
        <dbReference type="EMBL" id="PLW81238.1"/>
    </source>
</evidence>
<dbReference type="EMBL" id="PKLZ01000015">
    <property type="protein sequence ID" value="PLW81238.1"/>
    <property type="molecule type" value="Genomic_DNA"/>
</dbReference>
<dbReference type="AlphaFoldDB" id="A0A2N5XYL8"/>
<keyword evidence="1" id="KW-0812">Transmembrane</keyword>
<dbReference type="OrthoDB" id="345413at2"/>